<dbReference type="Gene3D" id="1.20.1440.60">
    <property type="entry name" value="23S rRNA-intervening sequence"/>
    <property type="match status" value="1"/>
</dbReference>
<dbReference type="Pfam" id="PF05635">
    <property type="entry name" value="23S_rRNA_IVP"/>
    <property type="match status" value="1"/>
</dbReference>
<accession>A0A7K1SCX1</accession>
<dbReference type="AlphaFoldDB" id="A0A7K1SCX1"/>
<evidence type="ECO:0000313" key="2">
    <source>
        <dbReference type="Proteomes" id="UP000436006"/>
    </source>
</evidence>
<proteinExistence type="predicted"/>
<dbReference type="NCBIfam" id="TIGR02436">
    <property type="entry name" value="four helix bundle protein"/>
    <property type="match status" value="1"/>
</dbReference>
<organism evidence="1 2">
    <name type="scientific">Spirosoma arboris</name>
    <dbReference type="NCBI Taxonomy" id="2682092"/>
    <lineage>
        <taxon>Bacteria</taxon>
        <taxon>Pseudomonadati</taxon>
        <taxon>Bacteroidota</taxon>
        <taxon>Cytophagia</taxon>
        <taxon>Cytophagales</taxon>
        <taxon>Cytophagaceae</taxon>
        <taxon>Spirosoma</taxon>
    </lineage>
</organism>
<dbReference type="EMBL" id="WPIN01000005">
    <property type="protein sequence ID" value="MVM31652.1"/>
    <property type="molecule type" value="Genomic_DNA"/>
</dbReference>
<reference evidence="1 2" key="1">
    <citation type="submission" date="2019-12" db="EMBL/GenBank/DDBJ databases">
        <title>Spirosoma sp. HMF4905 genome sequencing and assembly.</title>
        <authorList>
            <person name="Kang H."/>
            <person name="Cha I."/>
            <person name="Kim H."/>
            <person name="Joh K."/>
        </authorList>
    </citation>
    <scope>NUCLEOTIDE SEQUENCE [LARGE SCALE GENOMIC DNA]</scope>
    <source>
        <strain evidence="1 2">HMF4905</strain>
    </source>
</reference>
<gene>
    <name evidence="1" type="ORF">GO755_16515</name>
</gene>
<sequence length="147" mass="16888">MSERAMSESESVEEGGNLISEAWADYSTYSKGQFLDNLEKRLKVFMLRCVKVCRTLPKDYDAQHFGHQLIRSSSSAAANFRAVRRGRSQKEFFAKLSITLEELDESLFWLETLVFTDILPGHRLQDLTDEGYQILKILSKSRKTVSD</sequence>
<dbReference type="SUPFAM" id="SSF158446">
    <property type="entry name" value="IVS-encoded protein-like"/>
    <property type="match status" value="1"/>
</dbReference>
<name>A0A7K1SCX1_9BACT</name>
<dbReference type="InterPro" id="IPR036583">
    <property type="entry name" value="23S_rRNA_IVS_sf"/>
</dbReference>
<keyword evidence="2" id="KW-1185">Reference proteome</keyword>
<comment type="caution">
    <text evidence="1">The sequence shown here is derived from an EMBL/GenBank/DDBJ whole genome shotgun (WGS) entry which is preliminary data.</text>
</comment>
<dbReference type="Proteomes" id="UP000436006">
    <property type="component" value="Unassembled WGS sequence"/>
</dbReference>
<evidence type="ECO:0000313" key="1">
    <source>
        <dbReference type="EMBL" id="MVM31652.1"/>
    </source>
</evidence>
<protein>
    <submittedName>
        <fullName evidence="1">Four helix bundle protein</fullName>
    </submittedName>
</protein>
<dbReference type="InterPro" id="IPR012657">
    <property type="entry name" value="23S_rRNA-intervening_sequence"/>
</dbReference>
<dbReference type="RefSeq" id="WP_157586268.1">
    <property type="nucleotide sequence ID" value="NZ_WPIN01000005.1"/>
</dbReference>